<dbReference type="PATRIC" id="fig|1359193.3.peg.377"/>
<comment type="caution">
    <text evidence="2">The sequence shown here is derived from an EMBL/GenBank/DDBJ whole genome shotgun (WGS) entry which is preliminary data.</text>
</comment>
<dbReference type="EMBL" id="LAOI01000001">
    <property type="protein sequence ID" value="KJV89418.1"/>
    <property type="molecule type" value="Genomic_DNA"/>
</dbReference>
<reference evidence="2 3" key="1">
    <citation type="submission" date="2015-02" db="EMBL/GenBank/DDBJ databases">
        <title>Genome Sequencing of Rickettsiales.</title>
        <authorList>
            <person name="Daugherty S.C."/>
            <person name="Su Q."/>
            <person name="Abolude K."/>
            <person name="Beier-Sexton M."/>
            <person name="Carlyon J.A."/>
            <person name="Carter R."/>
            <person name="Day N.P."/>
            <person name="Dumler S.J."/>
            <person name="Dyachenko V."/>
            <person name="Godinez A."/>
            <person name="Kurtti T.J."/>
            <person name="Lichay M."/>
            <person name="Mullins K.E."/>
            <person name="Ott S."/>
            <person name="Pappas-Brown V."/>
            <person name="Paris D.H."/>
            <person name="Patel P."/>
            <person name="Richards A.L."/>
            <person name="Sadzewicz L."/>
            <person name="Sears K."/>
            <person name="Seidman D."/>
            <person name="Sengamalay N."/>
            <person name="Stenos J."/>
            <person name="Tallon L.J."/>
            <person name="Vincent G."/>
            <person name="Fraser C.M."/>
            <person name="Munderloh U."/>
            <person name="Dunning-Hotopp J.C."/>
        </authorList>
    </citation>
    <scope>NUCLEOTIDE SEQUENCE [LARGE SCALE GENOMIC DNA]</scope>
    <source>
        <strain evidence="2 3">RML An4</strain>
    </source>
</reference>
<dbReference type="SUPFAM" id="SSF47413">
    <property type="entry name" value="lambda repressor-like DNA-binding domains"/>
    <property type="match status" value="1"/>
</dbReference>
<dbReference type="Pfam" id="PF13443">
    <property type="entry name" value="HTH_26"/>
    <property type="match status" value="1"/>
</dbReference>
<dbReference type="RefSeq" id="WP_011477227.1">
    <property type="nucleotide sequence ID" value="NZ_LAOI01000001.1"/>
</dbReference>
<evidence type="ECO:0000259" key="1">
    <source>
        <dbReference type="PROSITE" id="PS50943"/>
    </source>
</evidence>
<dbReference type="InterPro" id="IPR010982">
    <property type="entry name" value="Lambda_DNA-bd_dom_sf"/>
</dbReference>
<organism evidence="2 3">
    <name type="scientific">Rickettsia bellii str. RML An4</name>
    <dbReference type="NCBI Taxonomy" id="1359193"/>
    <lineage>
        <taxon>Bacteria</taxon>
        <taxon>Pseudomonadati</taxon>
        <taxon>Pseudomonadota</taxon>
        <taxon>Alphaproteobacteria</taxon>
        <taxon>Rickettsiales</taxon>
        <taxon>Rickettsiaceae</taxon>
        <taxon>Rickettsieae</taxon>
        <taxon>Rickettsia</taxon>
        <taxon>belli group</taxon>
    </lineage>
</organism>
<proteinExistence type="predicted"/>
<name>A0A0F3QA35_RICBE</name>
<dbReference type="AlphaFoldDB" id="A0A0F3QA35"/>
<feature type="domain" description="HTH cro/C1-type" evidence="1">
    <location>
        <begin position="8"/>
        <end position="63"/>
    </location>
</feature>
<keyword evidence="3" id="KW-1185">Reference proteome</keyword>
<dbReference type="Proteomes" id="UP000033661">
    <property type="component" value="Unassembled WGS sequence"/>
</dbReference>
<evidence type="ECO:0000313" key="2">
    <source>
        <dbReference type="EMBL" id="KJV89418.1"/>
    </source>
</evidence>
<dbReference type="SMART" id="SM00530">
    <property type="entry name" value="HTH_XRE"/>
    <property type="match status" value="1"/>
</dbReference>
<dbReference type="Gene3D" id="1.10.260.40">
    <property type="entry name" value="lambda repressor-like DNA-binding domains"/>
    <property type="match status" value="1"/>
</dbReference>
<gene>
    <name evidence="2" type="ORF">RBEAN4_0395</name>
</gene>
<evidence type="ECO:0000313" key="3">
    <source>
        <dbReference type="Proteomes" id="UP000033661"/>
    </source>
</evidence>
<dbReference type="PROSITE" id="PS50943">
    <property type="entry name" value="HTH_CROC1"/>
    <property type="match status" value="1"/>
</dbReference>
<dbReference type="InterPro" id="IPR001387">
    <property type="entry name" value="Cro/C1-type_HTH"/>
</dbReference>
<protein>
    <submittedName>
        <fullName evidence="2">Helix-turn-helix family protein</fullName>
    </submittedName>
</protein>
<dbReference type="GO" id="GO:0003677">
    <property type="term" value="F:DNA binding"/>
    <property type="evidence" value="ECO:0007669"/>
    <property type="project" value="InterPro"/>
</dbReference>
<sequence length="144" mass="16261">MSNLKTKINELMTQRKMSAKDIENLTGLSRNTVNSIIFGSSKNPGIYTIKQLANALNVKVESLISDDKEIQFDILKPEQIKLFGEVVSLTTNIISDKNIDFSMHKITSIIQEVYQCALKGKSEEVQKHLAEYLMDMHIDSANKI</sequence>
<accession>A0A0F3QA35</accession>